<dbReference type="EMBL" id="JACVXA010000008">
    <property type="protein sequence ID" value="MBE3637436.1"/>
    <property type="molecule type" value="Genomic_DNA"/>
</dbReference>
<feature type="compositionally biased region" description="Basic and acidic residues" evidence="2">
    <location>
        <begin position="1"/>
        <end position="24"/>
    </location>
</feature>
<gene>
    <name evidence="3" type="ORF">ICN82_04370</name>
</gene>
<reference evidence="3" key="1">
    <citation type="submission" date="2020-09" db="EMBL/GenBank/DDBJ databases">
        <title>A novel bacterium of genus Mangrovicoccus, isolated from South China Sea.</title>
        <authorList>
            <person name="Huang H."/>
            <person name="Mo K."/>
            <person name="Hu Y."/>
        </authorList>
    </citation>
    <scope>NUCLEOTIDE SEQUENCE</scope>
    <source>
        <strain evidence="3">HB182678</strain>
    </source>
</reference>
<comment type="caution">
    <text evidence="3">The sequence shown here is derived from an EMBL/GenBank/DDBJ whole genome shotgun (WGS) entry which is preliminary data.</text>
</comment>
<keyword evidence="1" id="KW-0175">Coiled coil</keyword>
<feature type="region of interest" description="Disordered" evidence="2">
    <location>
        <begin position="1"/>
        <end position="153"/>
    </location>
</feature>
<feature type="compositionally biased region" description="Low complexity" evidence="2">
    <location>
        <begin position="124"/>
        <end position="133"/>
    </location>
</feature>
<feature type="compositionally biased region" description="Low complexity" evidence="2">
    <location>
        <begin position="66"/>
        <end position="79"/>
    </location>
</feature>
<evidence type="ECO:0000313" key="3">
    <source>
        <dbReference type="EMBL" id="MBE3637436.1"/>
    </source>
</evidence>
<dbReference type="Proteomes" id="UP000609121">
    <property type="component" value="Unassembled WGS sequence"/>
</dbReference>
<feature type="compositionally biased region" description="Low complexity" evidence="2">
    <location>
        <begin position="39"/>
        <end position="57"/>
    </location>
</feature>
<protein>
    <recommendedName>
        <fullName evidence="5">Mitochondrial inner membrane protein</fullName>
    </recommendedName>
</protein>
<dbReference type="Gene3D" id="1.20.5.1070">
    <property type="entry name" value="Head and neck region of the ectodomain of NDV fusion glycoprotein"/>
    <property type="match status" value="1"/>
</dbReference>
<evidence type="ECO:0000256" key="2">
    <source>
        <dbReference type="SAM" id="MobiDB-lite"/>
    </source>
</evidence>
<keyword evidence="4" id="KW-1185">Reference proteome</keyword>
<dbReference type="RefSeq" id="WP_193180028.1">
    <property type="nucleotide sequence ID" value="NZ_JACVXA010000008.1"/>
</dbReference>
<evidence type="ECO:0000256" key="1">
    <source>
        <dbReference type="SAM" id="Coils"/>
    </source>
</evidence>
<accession>A0A8J6Z7W6</accession>
<feature type="compositionally biased region" description="Low complexity" evidence="2">
    <location>
        <begin position="104"/>
        <end position="118"/>
    </location>
</feature>
<sequence>MSTDDKRARQDAADDGKATGKDISADPPAVEDAEIVPETAPGTSSGEAAAEGGPAEAEPAEDPDTDAAAASGPETGAATVEADPALTREEAEAAIEDPALEGTAPAADPVPADDQLPPVRDAAGEAGAAPEPDTAQEPRQPAAPAAPAAASGQGGGVFSTVFGGVLAALIGFGAAQFVQVDWLSMTGLGKDPVAAELEAVQNRLDRLEADTGTAVETAVGNVADGLSGEFAGMSGKFDDLVGNLGGLQSEVAGTLGSVNDLLASAEGQMETVATSMTNVEQRLTGVGDRLNGLDQRLAEVDERLVAVEKRPLVESSDTARAAFDAYERQLEELRGILERQRADADGLEQRLTDISAASAAELTAMQEEAQKDLASAQDEAAAQVAAAEERARAAEAEAEARAEAAVARAALAQVEAALNAGIPYETALPALEAVTELPPVIRENGASGIPTLAELQQDYTPAARDALQASLTATMSEDPGNRLMAFLRTQTGIRSLEAREGDDPDAVLSRMTVAVEGGDLEAALAEFDALPAEGQEPLAAWADRARARVAADAALPGLADAVNTN</sequence>
<proteinExistence type="predicted"/>
<evidence type="ECO:0000313" key="4">
    <source>
        <dbReference type="Proteomes" id="UP000609121"/>
    </source>
</evidence>
<evidence type="ECO:0008006" key="5">
    <source>
        <dbReference type="Google" id="ProtNLM"/>
    </source>
</evidence>
<name>A0A8J6Z7W6_9RHOB</name>
<dbReference type="AlphaFoldDB" id="A0A8J6Z7W6"/>
<organism evidence="3 4">
    <name type="scientific">Mangrovicoccus algicola</name>
    <dbReference type="NCBI Taxonomy" id="2771008"/>
    <lineage>
        <taxon>Bacteria</taxon>
        <taxon>Pseudomonadati</taxon>
        <taxon>Pseudomonadota</taxon>
        <taxon>Alphaproteobacteria</taxon>
        <taxon>Rhodobacterales</taxon>
        <taxon>Paracoccaceae</taxon>
        <taxon>Mangrovicoccus</taxon>
    </lineage>
</organism>
<feature type="compositionally biased region" description="Low complexity" evidence="2">
    <location>
        <begin position="142"/>
        <end position="151"/>
    </location>
</feature>
<feature type="coiled-coil region" evidence="1">
    <location>
        <begin position="290"/>
        <end position="404"/>
    </location>
</feature>